<protein>
    <submittedName>
        <fullName evidence="1">Uncharacterized protein</fullName>
    </submittedName>
</protein>
<evidence type="ECO:0000313" key="1">
    <source>
        <dbReference type="EMBL" id="QJB68251.1"/>
    </source>
</evidence>
<dbReference type="RefSeq" id="WP_168818095.1">
    <property type="nucleotide sequence ID" value="NZ_CP051217.1"/>
</dbReference>
<name>A0A6H2DKH7_9SPHN</name>
<organism evidence="1 2">
    <name type="scientific">Parasphingorhabdus halotolerans</name>
    <dbReference type="NCBI Taxonomy" id="2725558"/>
    <lineage>
        <taxon>Bacteria</taxon>
        <taxon>Pseudomonadati</taxon>
        <taxon>Pseudomonadota</taxon>
        <taxon>Alphaproteobacteria</taxon>
        <taxon>Sphingomonadales</taxon>
        <taxon>Sphingomonadaceae</taxon>
        <taxon>Parasphingorhabdus</taxon>
    </lineage>
</organism>
<dbReference type="AlphaFoldDB" id="A0A6H2DKH7"/>
<dbReference type="KEGG" id="phao:HF685_02150"/>
<sequence>MTSLRSITAETVRTDLTQMACIPMVRDAAISLSAGMTRQASRQIIDLGDGNAVGSSHAGSAEIDSQLIPASLFIPDHRKGVIAQGSEFLDTVSEDTTGPEMCVCLLPSLYRAS</sequence>
<accession>A0A6H2DKH7</accession>
<dbReference type="EMBL" id="CP051217">
    <property type="protein sequence ID" value="QJB68251.1"/>
    <property type="molecule type" value="Genomic_DNA"/>
</dbReference>
<reference evidence="1 2" key="1">
    <citation type="submission" date="2020-04" db="EMBL/GenBank/DDBJ databases">
        <title>Genome sequence for Sphingorhabdus sp. strain M1.</title>
        <authorList>
            <person name="Park S.-J."/>
        </authorList>
    </citation>
    <scope>NUCLEOTIDE SEQUENCE [LARGE SCALE GENOMIC DNA]</scope>
    <source>
        <strain evidence="1 2">JK6</strain>
    </source>
</reference>
<gene>
    <name evidence="1" type="ORF">HF685_02150</name>
</gene>
<keyword evidence="2" id="KW-1185">Reference proteome</keyword>
<evidence type="ECO:0000313" key="2">
    <source>
        <dbReference type="Proteomes" id="UP000501600"/>
    </source>
</evidence>
<dbReference type="Proteomes" id="UP000501600">
    <property type="component" value="Chromosome"/>
</dbReference>
<proteinExistence type="predicted"/>